<dbReference type="AlphaFoldDB" id="A0AAD6KS73"/>
<gene>
    <name evidence="2" type="ORF">OIU84_023398</name>
</gene>
<dbReference type="Pfam" id="PF07734">
    <property type="entry name" value="FBA_1"/>
    <property type="match status" value="1"/>
</dbReference>
<name>A0AAD6KS73_9ROSI</name>
<organism evidence="2 3">
    <name type="scientific">Salix udensis</name>
    <dbReference type="NCBI Taxonomy" id="889485"/>
    <lineage>
        <taxon>Eukaryota</taxon>
        <taxon>Viridiplantae</taxon>
        <taxon>Streptophyta</taxon>
        <taxon>Embryophyta</taxon>
        <taxon>Tracheophyta</taxon>
        <taxon>Spermatophyta</taxon>
        <taxon>Magnoliopsida</taxon>
        <taxon>eudicotyledons</taxon>
        <taxon>Gunneridae</taxon>
        <taxon>Pentapetalae</taxon>
        <taxon>rosids</taxon>
        <taxon>fabids</taxon>
        <taxon>Malpighiales</taxon>
        <taxon>Salicaceae</taxon>
        <taxon>Saliceae</taxon>
        <taxon>Salix</taxon>
    </lineage>
</organism>
<protein>
    <recommendedName>
        <fullName evidence="1">F-box associated beta-propeller type 1 domain-containing protein</fullName>
    </recommendedName>
</protein>
<evidence type="ECO:0000313" key="2">
    <source>
        <dbReference type="EMBL" id="KAJ6427980.1"/>
    </source>
</evidence>
<reference evidence="2 3" key="1">
    <citation type="journal article" date="2023" name="Int. J. Mol. Sci.">
        <title>De Novo Assembly and Annotation of 11 Diverse Shrub Willow (Salix) Genomes Reveals Novel Gene Organization in Sex-Linked Regions.</title>
        <authorList>
            <person name="Hyden B."/>
            <person name="Feng K."/>
            <person name="Yates T.B."/>
            <person name="Jawdy S."/>
            <person name="Cereghino C."/>
            <person name="Smart L.B."/>
            <person name="Muchero W."/>
        </authorList>
    </citation>
    <scope>NUCLEOTIDE SEQUENCE [LARGE SCALE GENOMIC DNA]</scope>
    <source>
        <tissue evidence="2">Shoot tip</tissue>
    </source>
</reference>
<dbReference type="PANTHER" id="PTHR35546">
    <property type="entry name" value="F-BOX PROTEIN INTERACTION DOMAIN PROTEIN-RELATED"/>
    <property type="match status" value="1"/>
</dbReference>
<keyword evidence="3" id="KW-1185">Reference proteome</keyword>
<dbReference type="InterPro" id="IPR055290">
    <property type="entry name" value="At3g26010-like"/>
</dbReference>
<proteinExistence type="predicted"/>
<dbReference type="Proteomes" id="UP001162972">
    <property type="component" value="Chromosome 1"/>
</dbReference>
<sequence>MASSSSILTSPEQKNSPSIDAVLGNDDLITEILLLVPPKAVLRFKTLLLRVSFFFKEPLTRKYVSLDVDGRSLAYYFPHDFLDFDPTNNPGCIHISQSCNGLLLCSTCRWDRPERFQPINYIFNPTTRQFGMLPPPPDNGLYFDSIRLVFDPSESSCYRVVCTQFFTSELKIYVYSSETKDWKLCVSQENFEFLPLNFTDGVSWNDAVHWISPMGNGFSFLLDKDCLQTITRPPLPENWQDQNLRYLERGCSKWFAKYCLRMNAIVMAYPEITEDADVTEDPVASAFLEDKGPLLVMNIPVEIIPHSFKDRTFMKILSSLPLQLQ</sequence>
<comment type="caution">
    <text evidence="2">The sequence shown here is derived from an EMBL/GenBank/DDBJ whole genome shotgun (WGS) entry which is preliminary data.</text>
</comment>
<feature type="domain" description="F-box associated beta-propeller type 1" evidence="1">
    <location>
        <begin position="92"/>
        <end position="212"/>
    </location>
</feature>
<accession>A0AAD6KS73</accession>
<dbReference type="InterPro" id="IPR006527">
    <property type="entry name" value="F-box-assoc_dom_typ1"/>
</dbReference>
<dbReference type="PANTHER" id="PTHR35546:SF115">
    <property type="entry name" value="F-BOX DOMAIN-CONTAINING PROTEIN"/>
    <property type="match status" value="1"/>
</dbReference>
<dbReference type="EMBL" id="JAPFFJ010000005">
    <property type="protein sequence ID" value="KAJ6427980.1"/>
    <property type="molecule type" value="Genomic_DNA"/>
</dbReference>
<evidence type="ECO:0000259" key="1">
    <source>
        <dbReference type="Pfam" id="PF07734"/>
    </source>
</evidence>
<evidence type="ECO:0000313" key="3">
    <source>
        <dbReference type="Proteomes" id="UP001162972"/>
    </source>
</evidence>